<dbReference type="SMART" id="SM00320">
    <property type="entry name" value="WD40"/>
    <property type="match status" value="4"/>
</dbReference>
<keyword evidence="3" id="KW-1133">Transmembrane helix</keyword>
<dbReference type="EMBL" id="OOIL02001451">
    <property type="protein sequence ID" value="VFQ75286.1"/>
    <property type="molecule type" value="Genomic_DNA"/>
</dbReference>
<reference evidence="4 5" key="1">
    <citation type="submission" date="2018-04" db="EMBL/GenBank/DDBJ databases">
        <authorList>
            <person name="Vogel A."/>
        </authorList>
    </citation>
    <scope>NUCLEOTIDE SEQUENCE [LARGE SCALE GENOMIC DNA]</scope>
</reference>
<dbReference type="PANTHER" id="PTHR19878:SF17">
    <property type="entry name" value="TRANSDUCIN_WD40 REPEAT-LIKE SUPERFAMILY PROTEIN"/>
    <property type="match status" value="1"/>
</dbReference>
<organism evidence="4 5">
    <name type="scientific">Cuscuta campestris</name>
    <dbReference type="NCBI Taxonomy" id="132261"/>
    <lineage>
        <taxon>Eukaryota</taxon>
        <taxon>Viridiplantae</taxon>
        <taxon>Streptophyta</taxon>
        <taxon>Embryophyta</taxon>
        <taxon>Tracheophyta</taxon>
        <taxon>Spermatophyta</taxon>
        <taxon>Magnoliopsida</taxon>
        <taxon>eudicotyledons</taxon>
        <taxon>Gunneridae</taxon>
        <taxon>Pentapetalae</taxon>
        <taxon>asterids</taxon>
        <taxon>lamiids</taxon>
        <taxon>Solanales</taxon>
        <taxon>Convolvulaceae</taxon>
        <taxon>Cuscuteae</taxon>
        <taxon>Cuscuta</taxon>
        <taxon>Cuscuta subgen. Grammica</taxon>
        <taxon>Cuscuta sect. Cleistogrammica</taxon>
    </lineage>
</organism>
<feature type="repeat" description="WD" evidence="1">
    <location>
        <begin position="241"/>
        <end position="275"/>
    </location>
</feature>
<dbReference type="GO" id="GO:0000045">
    <property type="term" value="P:autophagosome assembly"/>
    <property type="evidence" value="ECO:0007669"/>
    <property type="project" value="InterPro"/>
</dbReference>
<dbReference type="FunFam" id="2.130.10.10:FF:000704">
    <property type="entry name" value="Transducin/WD40 repeat-like superfamily protein"/>
    <property type="match status" value="1"/>
</dbReference>
<keyword evidence="3" id="KW-0812">Transmembrane</keyword>
<dbReference type="PANTHER" id="PTHR19878">
    <property type="entry name" value="AUTOPHAGY PROTEIN 16-LIKE"/>
    <property type="match status" value="1"/>
</dbReference>
<sequence>MEWATLQHLDLRHVDRSSKTLQPHAAAFHPIQALVSVAVGTYVIEFDAFTGCKIAAIDIGSPVVRMAYSPTSGNAIIAILEDCTIRSCDFDVEQTCVLHSPEKRTEQISSDTEVHLALTPLQPVVFFGFHRRMSVTVVGTVEGGKAPTKIKTDLKKPVVNLACHPRLPVLYVAYAEGLVRAYNIHTYAVHYTLQLDNTIKLIGAGAFAFHPTLEWLFIGDRRGTLIAWDVSTERPMMIGITQVGSQAITSLSWLPLLRVIVTLSKDGSIQVWKTRVILNPNKPPMQANFFEPAAIESIDIPRILSQQGGETVYPLPRVKALEIHPKLNLAVLLFASMSGGDNRKNKAAYTREGRKQLFAVLQSARGSSASVLKEKLAALGSSGVLADHQLQAKLQEHHLKGQNQLTISDIARKAFLYSHFMEGHAKSAPISRLPLITILDTKHYLRHAPVCQAFHLELNFFSKENRILHYPVRAFYVEGVNLMAYNLSSGAETIYKKLYTSIPGNVEFHPKNVIYSKVQHLFLIVYEFSGSTHEVVLYWENIDSQLANSKVTTAKGRDAAFIGRNENQFAILDEDRTGLSLYVLPGAATQESNEKNMEVNLDQTAEKDVAMVKGPQQFMFEGEVDRIFSTPIESTVMFASYGGQIGLAKLLQGYRISNADGHYISTKPEGKKSIKLKLNEIVLQVQWQETLRGYVAGILTTHRVLIVSADLDILSFSSRKFDNGLPSISSNALFIIIFEFSFVLFIFPQLLGFLTCDYYRSLLWVGPALMFSTTTAVCILGWDGKVRSILSISMPNAVLIGVLNDRLLLANSTDINPRQKKGIEIKNCLVGLLEPLLIGFATMQQYYEQKLDLSEVLYQITTRFDSLRITPRSLDILASGPPVCGDLAVSLSQSGPQFTQVLRGTYAIKSLRFSTALSVLKDEFLRSRDYPRCPPTSHLFHQFRQLGYSCIKYAQFDSAKETFEVIGDYESLLDLFICHLNPSAMRRLTQKLEEEGGDPELRRYCERILRVRSTGWTQGIFANFAAESMVPKGPEWGGGNWEIKTPTDLKSIPQWELAAEVMPYMRTDDGTIPSIVTDHIGVYLGLIKGRGNVIEVREDALVKAFKADGQQTSTVALMARGVSESQSKGGDLMMGVESLSKQFLTSNNVLVDEQAKAEEEFKKSLYGPAADGSSSDEEETSKKKKLLIKIRDKPVSSATVDVDKIKEATKQLGVPMARTKSLTGSSPDLGLLVSQQPSSLPGTVTSPAVSSPTDLFGMNSLTQPVLQPAPPAKGVGMTVGPIPEDFFQNTISSVQVAASLPPPGSFLNKYDQSSQGVESNKVEPNNAGVIPADISLPGGGVPPQATSQPTSSIESLGLPDGGVPPQSIASPVIQPPTAMQQSQFQTVHVSTAAQPLDLSALENTGALQPPSARPTSPKAVRPGQVPRGAVAPVCFKTGLAHLEQNQLPDALSCFDEAFLALAKDQSRGVDIKAQGTICAQYKIAVTLLQEINRLQKVQGPSAISAKDEMARLARHLGSLPLLAKHRINCIRTAIKRNMDVQNYGYAKQMLELLLSKAPLSKQDELRSLIDVCVQRGLSNKSIDPLEDPSQFCAATLGRLSTIGYDVCDLCGAKFSALSSPGCIICGMGSIKRSDAHVVAVPSPFG</sequence>
<dbReference type="InterPro" id="IPR001680">
    <property type="entry name" value="WD40_rpt"/>
</dbReference>
<dbReference type="Proteomes" id="UP000595140">
    <property type="component" value="Unassembled WGS sequence"/>
</dbReference>
<protein>
    <submittedName>
        <fullName evidence="4">Uncharacterized protein</fullName>
    </submittedName>
</protein>
<name>A0A484LGQ1_9ASTE</name>
<feature type="region of interest" description="Disordered" evidence="2">
    <location>
        <begin position="1162"/>
        <end position="1181"/>
    </location>
</feature>
<dbReference type="InterPro" id="IPR015943">
    <property type="entry name" value="WD40/YVTN_repeat-like_dom_sf"/>
</dbReference>
<feature type="compositionally biased region" description="Polar residues" evidence="2">
    <location>
        <begin position="1344"/>
        <end position="1354"/>
    </location>
</feature>
<evidence type="ECO:0000313" key="5">
    <source>
        <dbReference type="Proteomes" id="UP000595140"/>
    </source>
</evidence>
<accession>A0A484LGQ1</accession>
<gene>
    <name evidence="4" type="ORF">CCAM_LOCUS17062</name>
</gene>
<evidence type="ECO:0000256" key="2">
    <source>
        <dbReference type="SAM" id="MobiDB-lite"/>
    </source>
</evidence>
<evidence type="ECO:0000313" key="4">
    <source>
        <dbReference type="EMBL" id="VFQ75286.1"/>
    </source>
</evidence>
<keyword evidence="1" id="KW-0853">WD repeat</keyword>
<dbReference type="InterPro" id="IPR045160">
    <property type="entry name" value="ATG16"/>
</dbReference>
<feature type="transmembrane region" description="Helical" evidence="3">
    <location>
        <begin position="732"/>
        <end position="754"/>
    </location>
</feature>
<dbReference type="OrthoDB" id="3295at2759"/>
<proteinExistence type="predicted"/>
<keyword evidence="5" id="KW-1185">Reference proteome</keyword>
<evidence type="ECO:0000256" key="1">
    <source>
        <dbReference type="PROSITE-ProRule" id="PRU00221"/>
    </source>
</evidence>
<dbReference type="Gene3D" id="2.130.10.10">
    <property type="entry name" value="YVTN repeat-like/Quinoprotein amine dehydrogenase"/>
    <property type="match status" value="1"/>
</dbReference>
<dbReference type="InterPro" id="IPR036322">
    <property type="entry name" value="WD40_repeat_dom_sf"/>
</dbReference>
<dbReference type="PROSITE" id="PS50082">
    <property type="entry name" value="WD_REPEATS_2"/>
    <property type="match status" value="1"/>
</dbReference>
<keyword evidence="3" id="KW-0472">Membrane</keyword>
<feature type="region of interest" description="Disordered" evidence="2">
    <location>
        <begin position="1404"/>
        <end position="1424"/>
    </location>
</feature>
<dbReference type="SUPFAM" id="SSF50978">
    <property type="entry name" value="WD40 repeat-like"/>
    <property type="match status" value="1"/>
</dbReference>
<evidence type="ECO:0000256" key="3">
    <source>
        <dbReference type="SAM" id="Phobius"/>
    </source>
</evidence>
<feature type="region of interest" description="Disordered" evidence="2">
    <location>
        <begin position="1307"/>
        <end position="1369"/>
    </location>
</feature>
<feature type="transmembrane region" description="Helical" evidence="3">
    <location>
        <begin position="761"/>
        <end position="782"/>
    </location>
</feature>